<evidence type="ECO:0000313" key="7">
    <source>
        <dbReference type="Proteomes" id="UP001187221"/>
    </source>
</evidence>
<dbReference type="PANTHER" id="PTHR46825">
    <property type="entry name" value="D-ALANYL-D-ALANINE-CARBOXYPEPTIDASE/ENDOPEPTIDASE AMPH"/>
    <property type="match status" value="1"/>
</dbReference>
<proteinExistence type="predicted"/>
<dbReference type="Pfam" id="PF00144">
    <property type="entry name" value="Beta-lactamase"/>
    <property type="match status" value="1"/>
</dbReference>
<reference evidence="6 7" key="1">
    <citation type="submission" date="2023-06" db="EMBL/GenBank/DDBJ databases">
        <title>Draft genome sequence of Novosphingobium sp. strain IK01.</title>
        <authorList>
            <person name="Hatamoto M."/>
            <person name="Ikarashi T."/>
            <person name="Yamaguchi T."/>
        </authorList>
    </citation>
    <scope>NUCLEOTIDE SEQUENCE [LARGE SCALE GENOMIC DNA]</scope>
    <source>
        <strain evidence="6 7">IK01</strain>
    </source>
</reference>
<gene>
    <name evidence="6" type="ORF">NUTIK01_15620</name>
</gene>
<feature type="signal peptide" evidence="4">
    <location>
        <begin position="1"/>
        <end position="26"/>
    </location>
</feature>
<dbReference type="InterPro" id="IPR050491">
    <property type="entry name" value="AmpC-like"/>
</dbReference>
<dbReference type="EMBL" id="BTFW01000001">
    <property type="protein sequence ID" value="GMM60785.1"/>
    <property type="molecule type" value="Genomic_DNA"/>
</dbReference>
<evidence type="ECO:0000256" key="4">
    <source>
        <dbReference type="SAM" id="SignalP"/>
    </source>
</evidence>
<feature type="domain" description="Beta-lactamase-related" evidence="5">
    <location>
        <begin position="67"/>
        <end position="360"/>
    </location>
</feature>
<organism evidence="6 7">
    <name type="scientific">Novosphingobium pituita</name>
    <dbReference type="NCBI Taxonomy" id="3056842"/>
    <lineage>
        <taxon>Bacteria</taxon>
        <taxon>Pseudomonadati</taxon>
        <taxon>Pseudomonadota</taxon>
        <taxon>Alphaproteobacteria</taxon>
        <taxon>Sphingomonadales</taxon>
        <taxon>Sphingomonadaceae</taxon>
        <taxon>Novosphingobium</taxon>
    </lineage>
</organism>
<evidence type="ECO:0000313" key="6">
    <source>
        <dbReference type="EMBL" id="GMM60785.1"/>
    </source>
</evidence>
<evidence type="ECO:0000259" key="5">
    <source>
        <dbReference type="Pfam" id="PF00144"/>
    </source>
</evidence>
<accession>A0ABQ6P7D0</accession>
<keyword evidence="2" id="KW-0472">Membrane</keyword>
<protein>
    <recommendedName>
        <fullName evidence="5">Beta-lactamase-related domain-containing protein</fullName>
    </recommendedName>
</protein>
<feature type="region of interest" description="Disordered" evidence="3">
    <location>
        <begin position="237"/>
        <end position="263"/>
    </location>
</feature>
<sequence length="390" mass="41755">MIVGRRALLGLLGTAALALDPARARAASGGPFPRSPREAERLRRRVAVPALTAGWNGPEGPEETCAGLRMAGASASVEPGDCWHWGSITKPATATLIARAVEAGELAWDEPLAARLGPLLPRASASRWHPQWRGLTLLHLLSHRSGFARLDNDPEMDAFPPEEADPRASRLALTALTLARPPEAVPGARFIYSNRNYIVAAAMLEAATGRPWEDLMRERLFAPLAMEGAGFGPPELFPALPDPNEADPHEADPGTPAPFSPLQPVGHAWWPGQRGVPHPPGVPPQDNPAVAGPAARLHAPMAAMIRFLEAHRTRAPLLRPATWDRLHTPPFGGPYALGWVVRGDGSLWHDGSNNLWTAQVRITGSGSRALATNWGDHTRLAAPLETALDS</sequence>
<dbReference type="Proteomes" id="UP001187221">
    <property type="component" value="Unassembled WGS sequence"/>
</dbReference>
<dbReference type="Gene3D" id="3.40.710.10">
    <property type="entry name" value="DD-peptidase/beta-lactamase superfamily"/>
    <property type="match status" value="1"/>
</dbReference>
<dbReference type="InterPro" id="IPR001466">
    <property type="entry name" value="Beta-lactam-related"/>
</dbReference>
<dbReference type="PANTHER" id="PTHR46825:SF11">
    <property type="entry name" value="PENICILLIN-BINDING PROTEIN 4"/>
    <property type="match status" value="1"/>
</dbReference>
<feature type="chain" id="PRO_5045359511" description="Beta-lactamase-related domain-containing protein" evidence="4">
    <location>
        <begin position="27"/>
        <end position="390"/>
    </location>
</feature>
<keyword evidence="7" id="KW-1185">Reference proteome</keyword>
<dbReference type="InterPro" id="IPR012338">
    <property type="entry name" value="Beta-lactam/transpept-like"/>
</dbReference>
<evidence type="ECO:0000256" key="3">
    <source>
        <dbReference type="SAM" id="MobiDB-lite"/>
    </source>
</evidence>
<dbReference type="SUPFAM" id="SSF56601">
    <property type="entry name" value="beta-lactamase/transpeptidase-like"/>
    <property type="match status" value="1"/>
</dbReference>
<dbReference type="RefSeq" id="WP_317974551.1">
    <property type="nucleotide sequence ID" value="NZ_BTFW01000001.1"/>
</dbReference>
<keyword evidence="4" id="KW-0732">Signal</keyword>
<evidence type="ECO:0000256" key="2">
    <source>
        <dbReference type="ARBA" id="ARBA00023136"/>
    </source>
</evidence>
<name>A0ABQ6P7D0_9SPHN</name>
<comment type="caution">
    <text evidence="6">The sequence shown here is derived from an EMBL/GenBank/DDBJ whole genome shotgun (WGS) entry which is preliminary data.</text>
</comment>
<comment type="subcellular location">
    <subcellularLocation>
        <location evidence="1">Membrane</location>
    </subcellularLocation>
</comment>
<evidence type="ECO:0000256" key="1">
    <source>
        <dbReference type="ARBA" id="ARBA00004370"/>
    </source>
</evidence>